<reference evidence="1 2" key="1">
    <citation type="journal article" date="2019" name="Sci. Rep.">
        <title>Orb-weaving spider Araneus ventricosus genome elucidates the spidroin gene catalogue.</title>
        <authorList>
            <person name="Kono N."/>
            <person name="Nakamura H."/>
            <person name="Ohtoshi R."/>
            <person name="Moran D.A.P."/>
            <person name="Shinohara A."/>
            <person name="Yoshida Y."/>
            <person name="Fujiwara M."/>
            <person name="Mori M."/>
            <person name="Tomita M."/>
            <person name="Arakawa K."/>
        </authorList>
    </citation>
    <scope>NUCLEOTIDE SEQUENCE [LARGE SCALE GENOMIC DNA]</scope>
</reference>
<comment type="caution">
    <text evidence="1">The sequence shown here is derived from an EMBL/GenBank/DDBJ whole genome shotgun (WGS) entry which is preliminary data.</text>
</comment>
<dbReference type="EMBL" id="BGPR01044039">
    <property type="protein sequence ID" value="GBO20719.1"/>
    <property type="molecule type" value="Genomic_DNA"/>
</dbReference>
<dbReference type="Proteomes" id="UP000499080">
    <property type="component" value="Unassembled WGS sequence"/>
</dbReference>
<gene>
    <name evidence="1" type="ORF">AVEN_33452_1</name>
</gene>
<sequence length="120" mass="13927">MGLSTHFATESRMTLSQVPEWEEIGRTPAYLQEENAVIQKEHTEFCTSLVVNSILNAAQPRRTRLRRLWGTSESSSELVTSEWDAEEMSLHRGEQRYWSRGMRYLPQKSTNLMCSTRTSK</sequence>
<proteinExistence type="predicted"/>
<accession>A0A4Y2V602</accession>
<name>A0A4Y2V602_ARAVE</name>
<evidence type="ECO:0000313" key="1">
    <source>
        <dbReference type="EMBL" id="GBO20719.1"/>
    </source>
</evidence>
<dbReference type="AlphaFoldDB" id="A0A4Y2V602"/>
<protein>
    <submittedName>
        <fullName evidence="1">Uncharacterized protein</fullName>
    </submittedName>
</protein>
<evidence type="ECO:0000313" key="2">
    <source>
        <dbReference type="Proteomes" id="UP000499080"/>
    </source>
</evidence>
<keyword evidence="2" id="KW-1185">Reference proteome</keyword>
<organism evidence="1 2">
    <name type="scientific">Araneus ventricosus</name>
    <name type="common">Orbweaver spider</name>
    <name type="synonym">Epeira ventricosa</name>
    <dbReference type="NCBI Taxonomy" id="182803"/>
    <lineage>
        <taxon>Eukaryota</taxon>
        <taxon>Metazoa</taxon>
        <taxon>Ecdysozoa</taxon>
        <taxon>Arthropoda</taxon>
        <taxon>Chelicerata</taxon>
        <taxon>Arachnida</taxon>
        <taxon>Araneae</taxon>
        <taxon>Araneomorphae</taxon>
        <taxon>Entelegynae</taxon>
        <taxon>Araneoidea</taxon>
        <taxon>Araneidae</taxon>
        <taxon>Araneus</taxon>
    </lineage>
</organism>